<evidence type="ECO:0000313" key="2">
    <source>
        <dbReference type="Proteomes" id="UP001162501"/>
    </source>
</evidence>
<organism evidence="1 2">
    <name type="scientific">Rangifer tarandus platyrhynchus</name>
    <name type="common">Svalbard reindeer</name>
    <dbReference type="NCBI Taxonomy" id="3082113"/>
    <lineage>
        <taxon>Eukaryota</taxon>
        <taxon>Metazoa</taxon>
        <taxon>Chordata</taxon>
        <taxon>Craniata</taxon>
        <taxon>Vertebrata</taxon>
        <taxon>Euteleostomi</taxon>
        <taxon>Mammalia</taxon>
        <taxon>Eutheria</taxon>
        <taxon>Laurasiatheria</taxon>
        <taxon>Artiodactyla</taxon>
        <taxon>Ruminantia</taxon>
        <taxon>Pecora</taxon>
        <taxon>Cervidae</taxon>
        <taxon>Odocoileinae</taxon>
        <taxon>Rangifer</taxon>
    </lineage>
</organism>
<reference evidence="1" key="2">
    <citation type="submission" date="2025-03" db="EMBL/GenBank/DDBJ databases">
        <authorList>
            <consortium name="ELIXIR-Norway"/>
            <consortium name="Elixir Norway"/>
        </authorList>
    </citation>
    <scope>NUCLEOTIDE SEQUENCE</scope>
</reference>
<dbReference type="EMBL" id="OX596115">
    <property type="protein sequence ID" value="CAN0470212.1"/>
    <property type="molecule type" value="Genomic_DNA"/>
</dbReference>
<evidence type="ECO:0000313" key="1">
    <source>
        <dbReference type="EMBL" id="CAN0470212.1"/>
    </source>
</evidence>
<protein>
    <submittedName>
        <fullName evidence="1">Uncharacterized protein</fullName>
    </submittedName>
</protein>
<reference evidence="1" key="1">
    <citation type="submission" date="2023-05" db="EMBL/GenBank/DDBJ databases">
        <authorList>
            <consortium name="ELIXIR-Norway"/>
        </authorList>
    </citation>
    <scope>NUCLEOTIDE SEQUENCE</scope>
</reference>
<gene>
    <name evidence="1" type="ORF">MRATA1EN22A_LOCUS20454</name>
</gene>
<accession>A0AC59ZMZ7</accession>
<sequence>MGTRELGAVGWQRRWAERQAQRGCHVRPGCLEDPTGPLRHWGGPGSMLLTACHFGAQEVNGSLPGSAVCGCEPEGSAHSNESACLSVRVLSTEKMRSSELGLRFPAALLFPSGVSPSQPQAAGAASRRLRLPAAFWLPAPLTCAPTLCLPSALTF</sequence>
<dbReference type="Proteomes" id="UP001162501">
    <property type="component" value="Chromosome 31"/>
</dbReference>
<name>A0AC59ZMZ7_RANTA</name>
<proteinExistence type="predicted"/>